<evidence type="ECO:0000259" key="14">
    <source>
        <dbReference type="Pfam" id="PF17900"/>
    </source>
</evidence>
<keyword evidence="12" id="KW-0732">Signal</keyword>
<dbReference type="InterPro" id="IPR016024">
    <property type="entry name" value="ARM-type_fold"/>
</dbReference>
<evidence type="ECO:0000256" key="3">
    <source>
        <dbReference type="ARBA" id="ARBA00010136"/>
    </source>
</evidence>
<accession>A0A2M9R6R8</accession>
<dbReference type="EMBL" id="NIPO01000001">
    <property type="protein sequence ID" value="PJR04403.1"/>
    <property type="molecule type" value="Genomic_DNA"/>
</dbReference>
<dbReference type="Pfam" id="PF01433">
    <property type="entry name" value="Peptidase_M1"/>
    <property type="match status" value="1"/>
</dbReference>
<organism evidence="15 16">
    <name type="scientific">Avrilella dinanensis</name>
    <dbReference type="NCBI Taxonomy" id="2008672"/>
    <lineage>
        <taxon>Bacteria</taxon>
        <taxon>Pseudomonadati</taxon>
        <taxon>Bacteroidota</taxon>
        <taxon>Flavobacteriia</taxon>
        <taxon>Flavobacteriales</taxon>
        <taxon>Flavobacteriaceae</taxon>
        <taxon>Avrilella</taxon>
    </lineage>
</organism>
<keyword evidence="9" id="KW-0378">Hydrolase</keyword>
<dbReference type="AlphaFoldDB" id="A0A2M9R6R8"/>
<dbReference type="GO" id="GO:0016020">
    <property type="term" value="C:membrane"/>
    <property type="evidence" value="ECO:0007669"/>
    <property type="project" value="TreeGrafter"/>
</dbReference>
<dbReference type="OrthoDB" id="100605at2"/>
<dbReference type="InterPro" id="IPR001930">
    <property type="entry name" value="Peptidase_M1"/>
</dbReference>
<feature type="domain" description="Aminopeptidase N-like N-terminal" evidence="14">
    <location>
        <begin position="43"/>
        <end position="201"/>
    </location>
</feature>
<evidence type="ECO:0000256" key="7">
    <source>
        <dbReference type="ARBA" id="ARBA00022670"/>
    </source>
</evidence>
<comment type="catalytic activity">
    <reaction evidence="1">
        <text>Release of an N-terminal amino acid, Xaa-|-Yaa- from a peptide, amide or arylamide. Xaa is preferably Ala, but may be most amino acids including Pro (slow action). When a terminal hydrophobic residue is followed by a prolyl residue, the two may be released as an intact Xaa-Pro dipeptide.</text>
        <dbReference type="EC" id="3.4.11.2"/>
    </reaction>
</comment>
<feature type="domain" description="Peptidase M1 membrane alanine aminopeptidase" evidence="13">
    <location>
        <begin position="241"/>
        <end position="429"/>
    </location>
</feature>
<dbReference type="PANTHER" id="PTHR11533:SF174">
    <property type="entry name" value="PUROMYCIN-SENSITIVE AMINOPEPTIDASE-RELATED"/>
    <property type="match status" value="1"/>
</dbReference>
<dbReference type="PRINTS" id="PR00756">
    <property type="entry name" value="ALADIPTASE"/>
</dbReference>
<reference evidence="15 16" key="1">
    <citation type="submission" date="2017-06" db="EMBL/GenBank/DDBJ databases">
        <title>Description of Avrilella dinanensis gen. nov. sp. nov.</title>
        <authorList>
            <person name="Leyer C."/>
            <person name="Sassi M."/>
            <person name="Minet J."/>
            <person name="Kayal S."/>
            <person name="Cattoir V."/>
        </authorList>
    </citation>
    <scope>NUCLEOTIDE SEQUENCE [LARGE SCALE GENOMIC DNA]</scope>
    <source>
        <strain evidence="15 16">UR159</strain>
    </source>
</reference>
<evidence type="ECO:0000256" key="10">
    <source>
        <dbReference type="ARBA" id="ARBA00022833"/>
    </source>
</evidence>
<keyword evidence="6" id="KW-0031">Aminopeptidase</keyword>
<dbReference type="GO" id="GO:0006508">
    <property type="term" value="P:proteolysis"/>
    <property type="evidence" value="ECO:0007669"/>
    <property type="project" value="UniProtKB-KW"/>
</dbReference>
<dbReference type="InterPro" id="IPR014782">
    <property type="entry name" value="Peptidase_M1_dom"/>
</dbReference>
<evidence type="ECO:0000256" key="9">
    <source>
        <dbReference type="ARBA" id="ARBA00022801"/>
    </source>
</evidence>
<dbReference type="InterPro" id="IPR050344">
    <property type="entry name" value="Peptidase_M1_aminopeptidases"/>
</dbReference>
<evidence type="ECO:0000256" key="11">
    <source>
        <dbReference type="ARBA" id="ARBA00023049"/>
    </source>
</evidence>
<gene>
    <name evidence="15" type="ORF">CDL10_07520</name>
</gene>
<dbReference type="GO" id="GO:0016285">
    <property type="term" value="F:alanyl aminopeptidase activity"/>
    <property type="evidence" value="ECO:0007669"/>
    <property type="project" value="UniProtKB-EC"/>
</dbReference>
<evidence type="ECO:0000256" key="4">
    <source>
        <dbReference type="ARBA" id="ARBA00012564"/>
    </source>
</evidence>
<evidence type="ECO:0000313" key="15">
    <source>
        <dbReference type="EMBL" id="PJR04403.1"/>
    </source>
</evidence>
<evidence type="ECO:0000256" key="5">
    <source>
        <dbReference type="ARBA" id="ARBA00015611"/>
    </source>
</evidence>
<dbReference type="GO" id="GO:0043171">
    <property type="term" value="P:peptide catabolic process"/>
    <property type="evidence" value="ECO:0007669"/>
    <property type="project" value="TreeGrafter"/>
</dbReference>
<dbReference type="Gene3D" id="2.60.40.1730">
    <property type="entry name" value="tricorn interacting facor f3 domain"/>
    <property type="match status" value="1"/>
</dbReference>
<sequence>MIRYMKKHYVYFTLKITLFSLFITQTTRAQQYHYADFITADSNISFDIANRKVIGKVDYTFEVKKMTDTIYIDAKNMDIKGVNVNNKKTNFVYDNKQIKIYEGYQEGENTLQIGYETVPKQALYFVGVGGEMQVWTQGQGKYTSHWLPSFDDYNEKVIFNTTITFDSDYQVIANGLQSGKKTIGKQTQWTYKMNKPMSSYLAMLAIGKFTVKTEKAKSGITLENYLRAQDADKYASTYLHNKRIFDFLESEIGVAYPWGGIYRNIPIDDFMYGGMENTTSTIYTQDYVVDKTGLNDQSFLNVNAHEMAHQWFGDLITAEKDEDHWLQEGFATYYALLAEKEVLGDNYYFWKLYQLAEELQIDSQNNGNTVILSKGATTPTYYKKGAWALFALNTQIGRDNFRKAVQNYLNKYAYKNVSTNQFLDEIEAVSPNFNRERYEMTWLKSNSFPVKDAVYLLQNSPLISEYMALLELHNQDFATKKDTLWNILQSTSFSEVKQEVIFQLHEVPYDDAKDFYDYVAQSKDIKLRQALVKIIAEIPEQFIPSYKKFLLDESYITREMVMKNWWIRLENDRKELLDKTKNYIGFNDRNLRITWLMLALATEDYSSEQKANWYTELKTYSTSRYNGNTRQNAIQAMWFLNEHDSNVLPQLSNALIHHDNRFKSFGKTTIQKLIERKEYREFFENLLPYLPNNEKAALENVLK</sequence>
<dbReference type="InterPro" id="IPR042097">
    <property type="entry name" value="Aminopeptidase_N-like_N_sf"/>
</dbReference>
<evidence type="ECO:0000256" key="1">
    <source>
        <dbReference type="ARBA" id="ARBA00000098"/>
    </source>
</evidence>
<evidence type="ECO:0000256" key="12">
    <source>
        <dbReference type="SAM" id="SignalP"/>
    </source>
</evidence>
<dbReference type="GO" id="GO:0005737">
    <property type="term" value="C:cytoplasm"/>
    <property type="evidence" value="ECO:0007669"/>
    <property type="project" value="TreeGrafter"/>
</dbReference>
<evidence type="ECO:0000256" key="6">
    <source>
        <dbReference type="ARBA" id="ARBA00022438"/>
    </source>
</evidence>
<keyword evidence="7" id="KW-0645">Protease</keyword>
<dbReference type="GO" id="GO:0005615">
    <property type="term" value="C:extracellular space"/>
    <property type="evidence" value="ECO:0007669"/>
    <property type="project" value="TreeGrafter"/>
</dbReference>
<comment type="similarity">
    <text evidence="3">Belongs to the peptidase M1 family.</text>
</comment>
<dbReference type="CDD" id="cd09603">
    <property type="entry name" value="M1_APN_like"/>
    <property type="match status" value="1"/>
</dbReference>
<keyword evidence="8" id="KW-0479">Metal-binding</keyword>
<dbReference type="GO" id="GO:0042277">
    <property type="term" value="F:peptide binding"/>
    <property type="evidence" value="ECO:0007669"/>
    <property type="project" value="TreeGrafter"/>
</dbReference>
<evidence type="ECO:0000259" key="13">
    <source>
        <dbReference type="Pfam" id="PF01433"/>
    </source>
</evidence>
<dbReference type="SUPFAM" id="SSF48371">
    <property type="entry name" value="ARM repeat"/>
    <property type="match status" value="1"/>
</dbReference>
<dbReference type="Pfam" id="PF17900">
    <property type="entry name" value="Peptidase_M1_N"/>
    <property type="match status" value="1"/>
</dbReference>
<dbReference type="Proteomes" id="UP000231960">
    <property type="component" value="Unassembled WGS sequence"/>
</dbReference>
<dbReference type="SUPFAM" id="SSF63737">
    <property type="entry name" value="Leukotriene A4 hydrolase N-terminal domain"/>
    <property type="match status" value="1"/>
</dbReference>
<name>A0A2M9R6R8_9FLAO</name>
<feature type="chain" id="PRO_5014812618" description="Aminopeptidase N" evidence="12">
    <location>
        <begin position="30"/>
        <end position="703"/>
    </location>
</feature>
<evidence type="ECO:0000313" key="16">
    <source>
        <dbReference type="Proteomes" id="UP000231960"/>
    </source>
</evidence>
<evidence type="ECO:0000256" key="2">
    <source>
        <dbReference type="ARBA" id="ARBA00001947"/>
    </source>
</evidence>
<proteinExistence type="inferred from homology"/>
<dbReference type="SUPFAM" id="SSF55486">
    <property type="entry name" value="Metalloproteases ('zincins'), catalytic domain"/>
    <property type="match status" value="1"/>
</dbReference>
<dbReference type="InterPro" id="IPR027268">
    <property type="entry name" value="Peptidase_M4/M1_CTD_sf"/>
</dbReference>
<protein>
    <recommendedName>
        <fullName evidence="5">Aminopeptidase N</fullName>
        <ecNumber evidence="4">3.4.11.2</ecNumber>
    </recommendedName>
</protein>
<keyword evidence="10" id="KW-0862">Zinc</keyword>
<comment type="caution">
    <text evidence="15">The sequence shown here is derived from an EMBL/GenBank/DDBJ whole genome shotgun (WGS) entry which is preliminary data.</text>
</comment>
<keyword evidence="11" id="KW-0482">Metalloprotease</keyword>
<keyword evidence="16" id="KW-1185">Reference proteome</keyword>
<dbReference type="GO" id="GO:0008270">
    <property type="term" value="F:zinc ion binding"/>
    <property type="evidence" value="ECO:0007669"/>
    <property type="project" value="InterPro"/>
</dbReference>
<dbReference type="Gene3D" id="1.10.390.10">
    <property type="entry name" value="Neutral Protease Domain 2"/>
    <property type="match status" value="1"/>
</dbReference>
<evidence type="ECO:0000256" key="8">
    <source>
        <dbReference type="ARBA" id="ARBA00022723"/>
    </source>
</evidence>
<comment type="cofactor">
    <cofactor evidence="2">
        <name>Zn(2+)</name>
        <dbReference type="ChEBI" id="CHEBI:29105"/>
    </cofactor>
</comment>
<dbReference type="GO" id="GO:0070006">
    <property type="term" value="F:metalloaminopeptidase activity"/>
    <property type="evidence" value="ECO:0007669"/>
    <property type="project" value="TreeGrafter"/>
</dbReference>
<dbReference type="PANTHER" id="PTHR11533">
    <property type="entry name" value="PROTEASE M1 ZINC METALLOPROTEASE"/>
    <property type="match status" value="1"/>
</dbReference>
<dbReference type="EC" id="3.4.11.2" evidence="4"/>
<dbReference type="InterPro" id="IPR045357">
    <property type="entry name" value="Aminopeptidase_N-like_N"/>
</dbReference>
<feature type="signal peptide" evidence="12">
    <location>
        <begin position="1"/>
        <end position="29"/>
    </location>
</feature>